<accession>A0A7W8YRD5</accession>
<name>A0A7W8YRD5_9SPHI</name>
<dbReference type="GO" id="GO:0045892">
    <property type="term" value="P:negative regulation of DNA-templated transcription"/>
    <property type="evidence" value="ECO:0007669"/>
    <property type="project" value="TreeGrafter"/>
</dbReference>
<protein>
    <submittedName>
        <fullName evidence="3">Fur family ferric uptake transcriptional regulator</fullName>
    </submittedName>
</protein>
<dbReference type="Proteomes" id="UP000537718">
    <property type="component" value="Unassembled WGS sequence"/>
</dbReference>
<gene>
    <name evidence="3" type="ORF">HDE69_001463</name>
</gene>
<feature type="binding site" evidence="1">
    <location>
        <position position="101"/>
    </location>
    <ligand>
        <name>Zn(2+)</name>
        <dbReference type="ChEBI" id="CHEBI:29105"/>
    </ligand>
</feature>
<dbReference type="SUPFAM" id="SSF46785">
    <property type="entry name" value="Winged helix' DNA-binding domain"/>
    <property type="match status" value="1"/>
</dbReference>
<comment type="cofactor">
    <cofactor evidence="2">
        <name>Mn(2+)</name>
        <dbReference type="ChEBI" id="CHEBI:29035"/>
    </cofactor>
    <cofactor evidence="2">
        <name>Fe(2+)</name>
        <dbReference type="ChEBI" id="CHEBI:29033"/>
    </cofactor>
    <text evidence="2">Binds 1 Mn(2+) or Fe(2+) ion per subunit.</text>
</comment>
<sequence length="139" mass="15619">MMIENIEAMLTRKNINPTAMRLLVLDFLLKQSSAISLTDLEKGLDPSDRITLYRALKKFEEKGLVHSIDDGSGATKYALCENDCEAGHHHDLHVHFFCNTCRETSCLPKHHIPQIALPDGFKSEEVNLIVKGVCNKCVQ</sequence>
<dbReference type="PANTHER" id="PTHR33202">
    <property type="entry name" value="ZINC UPTAKE REGULATION PROTEIN"/>
    <property type="match status" value="1"/>
</dbReference>
<feature type="binding site" evidence="2">
    <location>
        <position position="91"/>
    </location>
    <ligand>
        <name>Fe cation</name>
        <dbReference type="ChEBI" id="CHEBI:24875"/>
    </ligand>
</feature>
<evidence type="ECO:0000313" key="4">
    <source>
        <dbReference type="Proteomes" id="UP000537718"/>
    </source>
</evidence>
<keyword evidence="2" id="KW-0408">Iron</keyword>
<evidence type="ECO:0000256" key="1">
    <source>
        <dbReference type="PIRSR" id="PIRSR602481-1"/>
    </source>
</evidence>
<keyword evidence="1" id="KW-0862">Zinc</keyword>
<comment type="cofactor">
    <cofactor evidence="1">
        <name>Zn(2+)</name>
        <dbReference type="ChEBI" id="CHEBI:29105"/>
    </cofactor>
    <text evidence="1">Binds 1 zinc ion per subunit.</text>
</comment>
<dbReference type="AlphaFoldDB" id="A0A7W8YRD5"/>
<comment type="caution">
    <text evidence="3">The sequence shown here is derived from an EMBL/GenBank/DDBJ whole genome shotgun (WGS) entry which is preliminary data.</text>
</comment>
<organism evidence="3 4">
    <name type="scientific">Pedobacter cryoconitis</name>
    <dbReference type="NCBI Taxonomy" id="188932"/>
    <lineage>
        <taxon>Bacteria</taxon>
        <taxon>Pseudomonadati</taxon>
        <taxon>Bacteroidota</taxon>
        <taxon>Sphingobacteriia</taxon>
        <taxon>Sphingobacteriales</taxon>
        <taxon>Sphingobacteriaceae</taxon>
        <taxon>Pedobacter</taxon>
    </lineage>
</organism>
<dbReference type="EMBL" id="JACHCF010000003">
    <property type="protein sequence ID" value="MBB5620414.1"/>
    <property type="molecule type" value="Genomic_DNA"/>
</dbReference>
<dbReference type="GO" id="GO:0008270">
    <property type="term" value="F:zinc ion binding"/>
    <property type="evidence" value="ECO:0007669"/>
    <property type="project" value="TreeGrafter"/>
</dbReference>
<evidence type="ECO:0000313" key="3">
    <source>
        <dbReference type="EMBL" id="MBB5620414.1"/>
    </source>
</evidence>
<dbReference type="InterPro" id="IPR002481">
    <property type="entry name" value="FUR"/>
</dbReference>
<evidence type="ECO:0000256" key="2">
    <source>
        <dbReference type="PIRSR" id="PIRSR602481-2"/>
    </source>
</evidence>
<feature type="binding site" evidence="1">
    <location>
        <position position="134"/>
    </location>
    <ligand>
        <name>Zn(2+)</name>
        <dbReference type="ChEBI" id="CHEBI:29105"/>
    </ligand>
</feature>
<dbReference type="InterPro" id="IPR036388">
    <property type="entry name" value="WH-like_DNA-bd_sf"/>
</dbReference>
<feature type="binding site" evidence="1">
    <location>
        <position position="137"/>
    </location>
    <ligand>
        <name>Zn(2+)</name>
        <dbReference type="ChEBI" id="CHEBI:29105"/>
    </ligand>
</feature>
<dbReference type="RefSeq" id="WP_260160462.1">
    <property type="nucleotide sequence ID" value="NZ_JACHCF010000003.1"/>
</dbReference>
<proteinExistence type="predicted"/>
<dbReference type="PANTHER" id="PTHR33202:SF22">
    <property type="entry name" value="HYDROGEN PEROXIDE SENSITIVE REPRESSOR"/>
    <property type="match status" value="1"/>
</dbReference>
<feature type="binding site" evidence="1">
    <location>
        <position position="98"/>
    </location>
    <ligand>
        <name>Zn(2+)</name>
        <dbReference type="ChEBI" id="CHEBI:29105"/>
    </ligand>
</feature>
<reference evidence="3 4" key="1">
    <citation type="submission" date="2020-08" db="EMBL/GenBank/DDBJ databases">
        <title>Genomic Encyclopedia of Type Strains, Phase IV (KMG-V): Genome sequencing to study the core and pangenomes of soil and plant-associated prokaryotes.</title>
        <authorList>
            <person name="Whitman W."/>
        </authorList>
    </citation>
    <scope>NUCLEOTIDE SEQUENCE [LARGE SCALE GENOMIC DNA]</scope>
    <source>
        <strain evidence="3 4">MP7CTX6</strain>
    </source>
</reference>
<dbReference type="Pfam" id="PF01475">
    <property type="entry name" value="FUR"/>
    <property type="match status" value="1"/>
</dbReference>
<dbReference type="GO" id="GO:0003700">
    <property type="term" value="F:DNA-binding transcription factor activity"/>
    <property type="evidence" value="ECO:0007669"/>
    <property type="project" value="InterPro"/>
</dbReference>
<feature type="binding site" evidence="2">
    <location>
        <position position="89"/>
    </location>
    <ligand>
        <name>Fe cation</name>
        <dbReference type="ChEBI" id="CHEBI:24875"/>
    </ligand>
</feature>
<dbReference type="InterPro" id="IPR036390">
    <property type="entry name" value="WH_DNA-bd_sf"/>
</dbReference>
<dbReference type="Gene3D" id="1.10.10.10">
    <property type="entry name" value="Winged helix-like DNA-binding domain superfamily/Winged helix DNA-binding domain"/>
    <property type="match status" value="1"/>
</dbReference>
<keyword evidence="1" id="KW-0479">Metal-binding</keyword>
<dbReference type="GO" id="GO:0000976">
    <property type="term" value="F:transcription cis-regulatory region binding"/>
    <property type="evidence" value="ECO:0007669"/>
    <property type="project" value="TreeGrafter"/>
</dbReference>
<dbReference type="GO" id="GO:1900376">
    <property type="term" value="P:regulation of secondary metabolite biosynthetic process"/>
    <property type="evidence" value="ECO:0007669"/>
    <property type="project" value="TreeGrafter"/>
</dbReference>